<gene>
    <name evidence="3" type="ORF">GCM10009576_098460</name>
</gene>
<organism evidence="3 4">
    <name type="scientific">Streptomyces rhizosphaericus</name>
    <dbReference type="NCBI Taxonomy" id="114699"/>
    <lineage>
        <taxon>Bacteria</taxon>
        <taxon>Bacillati</taxon>
        <taxon>Actinomycetota</taxon>
        <taxon>Actinomycetes</taxon>
        <taxon>Kitasatosporales</taxon>
        <taxon>Streptomycetaceae</taxon>
        <taxon>Streptomyces</taxon>
        <taxon>Streptomyces violaceusniger group</taxon>
    </lineage>
</organism>
<feature type="region of interest" description="Disordered" evidence="2">
    <location>
        <begin position="43"/>
        <end position="78"/>
    </location>
</feature>
<evidence type="ECO:0000313" key="4">
    <source>
        <dbReference type="Proteomes" id="UP001500033"/>
    </source>
</evidence>
<evidence type="ECO:0000256" key="1">
    <source>
        <dbReference type="SAM" id="Coils"/>
    </source>
</evidence>
<keyword evidence="1" id="KW-0175">Coiled coil</keyword>
<evidence type="ECO:0000313" key="3">
    <source>
        <dbReference type="EMBL" id="GAA1006086.1"/>
    </source>
</evidence>
<dbReference type="Proteomes" id="UP001500033">
    <property type="component" value="Unassembled WGS sequence"/>
</dbReference>
<keyword evidence="4" id="KW-1185">Reference proteome</keyword>
<accession>A0ABP4DD05</accession>
<name>A0ABP4DD05_9ACTN</name>
<comment type="caution">
    <text evidence="3">The sequence shown here is derived from an EMBL/GenBank/DDBJ whole genome shotgun (WGS) entry which is preliminary data.</text>
</comment>
<proteinExistence type="predicted"/>
<evidence type="ECO:0000256" key="2">
    <source>
        <dbReference type="SAM" id="MobiDB-lite"/>
    </source>
</evidence>
<dbReference type="EMBL" id="BAAAIE010000305">
    <property type="protein sequence ID" value="GAA1006086.1"/>
    <property type="molecule type" value="Genomic_DNA"/>
</dbReference>
<protein>
    <submittedName>
        <fullName evidence="3">Uncharacterized protein</fullName>
    </submittedName>
</protein>
<reference evidence="4" key="1">
    <citation type="journal article" date="2019" name="Int. J. Syst. Evol. Microbiol.">
        <title>The Global Catalogue of Microorganisms (GCM) 10K type strain sequencing project: providing services to taxonomists for standard genome sequencing and annotation.</title>
        <authorList>
            <consortium name="The Broad Institute Genomics Platform"/>
            <consortium name="The Broad Institute Genome Sequencing Center for Infectious Disease"/>
            <person name="Wu L."/>
            <person name="Ma J."/>
        </authorList>
    </citation>
    <scope>NUCLEOTIDE SEQUENCE [LARGE SCALE GENOMIC DNA]</scope>
    <source>
        <strain evidence="4">JCM 11445</strain>
    </source>
</reference>
<feature type="coiled-coil region" evidence="1">
    <location>
        <begin position="145"/>
        <end position="172"/>
    </location>
</feature>
<sequence length="230" mass="24862">MPTQAAHASMAYPIQVAGCEVRGREWSFGPSFEPAMTPTQLAAVSFDGPHGPPSELRPTIIPDPGGSGQGSSDRPDAEVSLVRQLSCRDDGRGLVVRGGGAVNEEDYTAALNELYRSIGELDEPDLLQSVVLASTEGRTGRIRMLRAMQALRREYETRSARAERVLSRLNEVVRTDAGGEVQGISIVIDEDVKSPLARSVDVTAEGRQLDEIVDLLTDLMNDVEADDDSR</sequence>